<dbReference type="Pfam" id="PF00359">
    <property type="entry name" value="PTS_EIIA_2"/>
    <property type="match status" value="1"/>
</dbReference>
<dbReference type="PANTHER" id="PTHR47738:SF1">
    <property type="entry name" value="NITROGEN REGULATORY PROTEIN"/>
    <property type="match status" value="1"/>
</dbReference>
<gene>
    <name evidence="2" type="primary">ptsN</name>
    <name evidence="2" type="ORF">GCM10007392_42350</name>
</gene>
<evidence type="ECO:0000313" key="2">
    <source>
        <dbReference type="EMBL" id="GGX70223.1"/>
    </source>
</evidence>
<dbReference type="PROSITE" id="PS51094">
    <property type="entry name" value="PTS_EIIA_TYPE_2"/>
    <property type="match status" value="1"/>
</dbReference>
<evidence type="ECO:0000259" key="1">
    <source>
        <dbReference type="PROSITE" id="PS51094"/>
    </source>
</evidence>
<dbReference type="PANTHER" id="PTHR47738">
    <property type="entry name" value="PTS SYSTEM FRUCTOSE-LIKE EIIA COMPONENT-RELATED"/>
    <property type="match status" value="1"/>
</dbReference>
<reference evidence="2" key="2">
    <citation type="submission" date="2020-09" db="EMBL/GenBank/DDBJ databases">
        <authorList>
            <person name="Sun Q."/>
            <person name="Kim S."/>
        </authorList>
    </citation>
    <scope>NUCLEOTIDE SEQUENCE</scope>
    <source>
        <strain evidence="2">KCTC 22169</strain>
    </source>
</reference>
<dbReference type="CDD" id="cd00211">
    <property type="entry name" value="PTS_IIA_fru"/>
    <property type="match status" value="1"/>
</dbReference>
<dbReference type="AlphaFoldDB" id="A0A918KNU6"/>
<dbReference type="EMBL" id="BMXR01000013">
    <property type="protein sequence ID" value="GGX70223.1"/>
    <property type="molecule type" value="Genomic_DNA"/>
</dbReference>
<dbReference type="Proteomes" id="UP000626148">
    <property type="component" value="Unassembled WGS sequence"/>
</dbReference>
<dbReference type="InterPro" id="IPR051541">
    <property type="entry name" value="PTS_SugarTrans_NitroReg"/>
</dbReference>
<accession>A0A918KNU6</accession>
<feature type="domain" description="PTS EIIA type-2" evidence="1">
    <location>
        <begin position="6"/>
        <end position="150"/>
    </location>
</feature>
<reference evidence="2" key="1">
    <citation type="journal article" date="2014" name="Int. J. Syst. Evol. Microbiol.">
        <title>Complete genome sequence of Corynebacterium casei LMG S-19264T (=DSM 44701T), isolated from a smear-ripened cheese.</title>
        <authorList>
            <consortium name="US DOE Joint Genome Institute (JGI-PGF)"/>
            <person name="Walter F."/>
            <person name="Albersmeier A."/>
            <person name="Kalinowski J."/>
            <person name="Ruckert C."/>
        </authorList>
    </citation>
    <scope>NUCLEOTIDE SEQUENCE</scope>
    <source>
        <strain evidence="2">KCTC 22169</strain>
    </source>
</reference>
<dbReference type="InterPro" id="IPR002178">
    <property type="entry name" value="PTS_EIIA_type-2_dom"/>
</dbReference>
<name>A0A918KNU6_9GAMM</name>
<organism evidence="2 3">
    <name type="scientific">Saccharospirillum salsuginis</name>
    <dbReference type="NCBI Taxonomy" id="418750"/>
    <lineage>
        <taxon>Bacteria</taxon>
        <taxon>Pseudomonadati</taxon>
        <taxon>Pseudomonadota</taxon>
        <taxon>Gammaproteobacteria</taxon>
        <taxon>Oceanospirillales</taxon>
        <taxon>Saccharospirillaceae</taxon>
        <taxon>Saccharospirillum</taxon>
    </lineage>
</organism>
<comment type="caution">
    <text evidence="2">The sequence shown here is derived from an EMBL/GenBank/DDBJ whole genome shotgun (WGS) entry which is preliminary data.</text>
</comment>
<dbReference type="Gene3D" id="3.40.930.10">
    <property type="entry name" value="Mannitol-specific EII, Chain A"/>
    <property type="match status" value="1"/>
</dbReference>
<dbReference type="RefSeq" id="WP_189612519.1">
    <property type="nucleotide sequence ID" value="NZ_BMXR01000013.1"/>
</dbReference>
<proteinExistence type="predicted"/>
<dbReference type="GO" id="GO:0030295">
    <property type="term" value="F:protein kinase activator activity"/>
    <property type="evidence" value="ECO:0007669"/>
    <property type="project" value="TreeGrafter"/>
</dbReference>
<dbReference type="PROSITE" id="PS00372">
    <property type="entry name" value="PTS_EIIA_TYPE_2_HIS"/>
    <property type="match status" value="1"/>
</dbReference>
<protein>
    <submittedName>
        <fullName evidence="2">Nitrogen regulatory protein</fullName>
    </submittedName>
</protein>
<dbReference type="InterPro" id="IPR016152">
    <property type="entry name" value="PTrfase/Anion_transptr"/>
</dbReference>
<dbReference type="SUPFAM" id="SSF55804">
    <property type="entry name" value="Phoshotransferase/anion transport protein"/>
    <property type="match status" value="1"/>
</dbReference>
<sequence length="151" mass="16657">MIQLDQVLTADRVYSGSFGASKKRVLQTLAERMAESLDGVTDVDLFDQLIARERLGSTGLGQGIAVPHCRLANVDRPVAALAKLDEAVDFESPDRKPVDLLFALVVPEAATEDHLNLLAAVVERFNDSSRVDTLRKARSTEELFERFIKGF</sequence>
<evidence type="ECO:0000313" key="3">
    <source>
        <dbReference type="Proteomes" id="UP000626148"/>
    </source>
</evidence>
<keyword evidence="3" id="KW-1185">Reference proteome</keyword>